<dbReference type="NCBIfam" id="TIGR00090">
    <property type="entry name" value="rsfS_iojap_ybeB"/>
    <property type="match status" value="1"/>
</dbReference>
<dbReference type="PANTHER" id="PTHR21043:SF0">
    <property type="entry name" value="MITOCHONDRIAL ASSEMBLY OF RIBOSOMAL LARGE SUBUNIT PROTEIN 1"/>
    <property type="match status" value="1"/>
</dbReference>
<accession>A0A7C3GKT1</accession>
<name>A0A7C3GKT1_9PROT</name>
<organism evidence="3 4">
    <name type="scientific">Hellea balneolensis</name>
    <dbReference type="NCBI Taxonomy" id="287478"/>
    <lineage>
        <taxon>Bacteria</taxon>
        <taxon>Pseudomonadati</taxon>
        <taxon>Pseudomonadota</taxon>
        <taxon>Alphaproteobacteria</taxon>
        <taxon>Maricaulales</taxon>
        <taxon>Robiginitomaculaceae</taxon>
        <taxon>Hellea</taxon>
    </lineage>
</organism>
<dbReference type="Proteomes" id="UP000886042">
    <property type="component" value="Unassembled WGS sequence"/>
</dbReference>
<protein>
    <submittedName>
        <fullName evidence="3">Ribosome silencing factor</fullName>
    </submittedName>
</protein>
<dbReference type="GO" id="GO:0090071">
    <property type="term" value="P:negative regulation of ribosome biogenesis"/>
    <property type="evidence" value="ECO:0007669"/>
    <property type="project" value="TreeGrafter"/>
</dbReference>
<evidence type="ECO:0000256" key="2">
    <source>
        <dbReference type="SAM" id="MobiDB-lite"/>
    </source>
</evidence>
<dbReference type="SUPFAM" id="SSF81301">
    <property type="entry name" value="Nucleotidyltransferase"/>
    <property type="match status" value="1"/>
</dbReference>
<dbReference type="EMBL" id="DRMN01000091">
    <property type="protein sequence ID" value="HFB54538.1"/>
    <property type="molecule type" value="Genomic_DNA"/>
</dbReference>
<comment type="similarity">
    <text evidence="1">Belongs to the Iojap/RsfS family.</text>
</comment>
<dbReference type="Gene3D" id="3.30.460.10">
    <property type="entry name" value="Beta Polymerase, domain 2"/>
    <property type="match status" value="1"/>
</dbReference>
<dbReference type="Pfam" id="PF02410">
    <property type="entry name" value="RsfS"/>
    <property type="match status" value="1"/>
</dbReference>
<evidence type="ECO:0000313" key="4">
    <source>
        <dbReference type="Proteomes" id="UP000886042"/>
    </source>
</evidence>
<gene>
    <name evidence="3" type="primary">rsfS</name>
    <name evidence="3" type="ORF">ENJ46_01320</name>
</gene>
<dbReference type="InterPro" id="IPR004394">
    <property type="entry name" value="Iojap/RsfS/C7orf30"/>
</dbReference>
<evidence type="ECO:0000313" key="3">
    <source>
        <dbReference type="EMBL" id="HFB54538.1"/>
    </source>
</evidence>
<sequence>MEITLTRNTQVPSTQEAPKRDVSAKTGTSTGQPAKILAQFILDILEENSAEDINMLDLRGKSSIADYMIVASGRSNRHVSALADYVQRGLREGEYPKLGVEGKDQCDWILIDA</sequence>
<dbReference type="GO" id="GO:0017148">
    <property type="term" value="P:negative regulation of translation"/>
    <property type="evidence" value="ECO:0007669"/>
    <property type="project" value="TreeGrafter"/>
</dbReference>
<feature type="region of interest" description="Disordered" evidence="2">
    <location>
        <begin position="1"/>
        <end position="30"/>
    </location>
</feature>
<feature type="non-terminal residue" evidence="3">
    <location>
        <position position="113"/>
    </location>
</feature>
<feature type="compositionally biased region" description="Polar residues" evidence="2">
    <location>
        <begin position="1"/>
        <end position="16"/>
    </location>
</feature>
<dbReference type="AlphaFoldDB" id="A0A7C3GKT1"/>
<evidence type="ECO:0000256" key="1">
    <source>
        <dbReference type="ARBA" id="ARBA00010574"/>
    </source>
</evidence>
<dbReference type="PANTHER" id="PTHR21043">
    <property type="entry name" value="IOJAP SUPERFAMILY ORTHOLOG"/>
    <property type="match status" value="1"/>
</dbReference>
<dbReference type="GO" id="GO:0043023">
    <property type="term" value="F:ribosomal large subunit binding"/>
    <property type="evidence" value="ECO:0007669"/>
    <property type="project" value="TreeGrafter"/>
</dbReference>
<proteinExistence type="inferred from homology"/>
<dbReference type="InterPro" id="IPR043519">
    <property type="entry name" value="NT_sf"/>
</dbReference>
<reference evidence="3" key="1">
    <citation type="journal article" date="2020" name="mSystems">
        <title>Genome- and Community-Level Interaction Insights into Carbon Utilization and Element Cycling Functions of Hydrothermarchaeota in Hydrothermal Sediment.</title>
        <authorList>
            <person name="Zhou Z."/>
            <person name="Liu Y."/>
            <person name="Xu W."/>
            <person name="Pan J."/>
            <person name="Luo Z.H."/>
            <person name="Li M."/>
        </authorList>
    </citation>
    <scope>NUCLEOTIDE SEQUENCE [LARGE SCALE GENOMIC DNA]</scope>
    <source>
        <strain evidence="3">HyVt-489</strain>
    </source>
</reference>
<comment type="caution">
    <text evidence="3">The sequence shown here is derived from an EMBL/GenBank/DDBJ whole genome shotgun (WGS) entry which is preliminary data.</text>
</comment>